<feature type="transmembrane region" description="Helical" evidence="2">
    <location>
        <begin position="216"/>
        <end position="234"/>
    </location>
</feature>
<keyword evidence="2" id="KW-0472">Membrane</keyword>
<feature type="compositionally biased region" description="Pro residues" evidence="1">
    <location>
        <begin position="87"/>
        <end position="101"/>
    </location>
</feature>
<dbReference type="Proteomes" id="UP000807353">
    <property type="component" value="Unassembled WGS sequence"/>
</dbReference>
<keyword evidence="2" id="KW-1133">Transmembrane helix</keyword>
<evidence type="ECO:0000313" key="3">
    <source>
        <dbReference type="EMBL" id="KAF9467359.1"/>
    </source>
</evidence>
<keyword evidence="4" id="KW-1185">Reference proteome</keyword>
<evidence type="ECO:0000256" key="2">
    <source>
        <dbReference type="SAM" id="Phobius"/>
    </source>
</evidence>
<protein>
    <submittedName>
        <fullName evidence="3">Uncharacterized protein</fullName>
    </submittedName>
</protein>
<evidence type="ECO:0000256" key="1">
    <source>
        <dbReference type="SAM" id="MobiDB-lite"/>
    </source>
</evidence>
<gene>
    <name evidence="3" type="ORF">BDZ94DRAFT_1233139</name>
</gene>
<feature type="transmembrane region" description="Helical" evidence="2">
    <location>
        <begin position="58"/>
        <end position="78"/>
    </location>
</feature>
<organism evidence="3 4">
    <name type="scientific">Collybia nuda</name>
    <dbReference type="NCBI Taxonomy" id="64659"/>
    <lineage>
        <taxon>Eukaryota</taxon>
        <taxon>Fungi</taxon>
        <taxon>Dikarya</taxon>
        <taxon>Basidiomycota</taxon>
        <taxon>Agaricomycotina</taxon>
        <taxon>Agaricomycetes</taxon>
        <taxon>Agaricomycetidae</taxon>
        <taxon>Agaricales</taxon>
        <taxon>Tricholomatineae</taxon>
        <taxon>Clitocybaceae</taxon>
        <taxon>Collybia</taxon>
    </lineage>
</organism>
<name>A0A9P5YDN6_9AGAR</name>
<feature type="transmembrane region" description="Helical" evidence="2">
    <location>
        <begin position="246"/>
        <end position="269"/>
    </location>
</feature>
<feature type="region of interest" description="Disordered" evidence="1">
    <location>
        <begin position="87"/>
        <end position="129"/>
    </location>
</feature>
<comment type="caution">
    <text evidence="3">The sequence shown here is derived from an EMBL/GenBank/DDBJ whole genome shotgun (WGS) entry which is preliminary data.</text>
</comment>
<feature type="transmembrane region" description="Helical" evidence="2">
    <location>
        <begin position="532"/>
        <end position="556"/>
    </location>
</feature>
<dbReference type="EMBL" id="MU150237">
    <property type="protein sequence ID" value="KAF9467359.1"/>
    <property type="molecule type" value="Genomic_DNA"/>
</dbReference>
<accession>A0A9P5YDN6</accession>
<evidence type="ECO:0000313" key="4">
    <source>
        <dbReference type="Proteomes" id="UP000807353"/>
    </source>
</evidence>
<feature type="transmembrane region" description="Helical" evidence="2">
    <location>
        <begin position="139"/>
        <end position="160"/>
    </location>
</feature>
<proteinExistence type="predicted"/>
<keyword evidence="2" id="KW-0812">Transmembrane</keyword>
<feature type="transmembrane region" description="Helical" evidence="2">
    <location>
        <begin position="172"/>
        <end position="195"/>
    </location>
</feature>
<sequence length="562" mass="62412">MGLVFTQISISIIRGGFIANPPFHKATPLINSLVPTPTTPLVASKTSPIVGNTESTTLLILLAGLLISGMLMEGLVLFNLRCKGNPEPPGDPFPTQEPPPEPLDENSPTRPTSNAGAPPPPPPDVETETIPKPRQKWRFPWTVLLAIIAFLGALIIYYVMHRWTKQAILWCAEWIGATLRSVFCLLFIEIVLWLASKVKGFYYSRLAAIQSRFARIVICGILGGLVIFSALYPGHAFSCFVPILRLLYMLFGSIIVKIVQWFMITYNIVKITLDLSTPTNWKSGVILAIILRLYNYINTSENRRFAAISAQIREVIERSEALSARQSAISTAGESGHHVKLRPVELFGVLPTQSALTGLTETRPVSTDFILRGNWICSLDSISTRSACDSFLLELQIYLIVFPVPIITYLGSLFASPDHDSVVIPFSIMGFSSGKLRFPSPQGVRMVMGGNHDCTFGDSTPFQQEDLNTGDRSNTRDHPFGAKLTSHTELECLIPLARLKYIQITHYYFDLVMVTIMSPIRNSTFHSKPRCIFLYIHLVHIGHAHLLGLSLIIFLFSSVSKT</sequence>
<feature type="compositionally biased region" description="Polar residues" evidence="1">
    <location>
        <begin position="106"/>
        <end position="115"/>
    </location>
</feature>
<dbReference type="AlphaFoldDB" id="A0A9P5YDN6"/>
<reference evidence="3" key="1">
    <citation type="submission" date="2020-11" db="EMBL/GenBank/DDBJ databases">
        <authorList>
            <consortium name="DOE Joint Genome Institute"/>
            <person name="Ahrendt S."/>
            <person name="Riley R."/>
            <person name="Andreopoulos W."/>
            <person name="Labutti K."/>
            <person name="Pangilinan J."/>
            <person name="Ruiz-Duenas F.J."/>
            <person name="Barrasa J.M."/>
            <person name="Sanchez-Garcia M."/>
            <person name="Camarero S."/>
            <person name="Miyauchi S."/>
            <person name="Serrano A."/>
            <person name="Linde D."/>
            <person name="Babiker R."/>
            <person name="Drula E."/>
            <person name="Ayuso-Fernandez I."/>
            <person name="Pacheco R."/>
            <person name="Padilla G."/>
            <person name="Ferreira P."/>
            <person name="Barriuso J."/>
            <person name="Kellner H."/>
            <person name="Castanera R."/>
            <person name="Alfaro M."/>
            <person name="Ramirez L."/>
            <person name="Pisabarro A.G."/>
            <person name="Kuo A."/>
            <person name="Tritt A."/>
            <person name="Lipzen A."/>
            <person name="He G."/>
            <person name="Yan M."/>
            <person name="Ng V."/>
            <person name="Cullen D."/>
            <person name="Martin F."/>
            <person name="Rosso M.-N."/>
            <person name="Henrissat B."/>
            <person name="Hibbett D."/>
            <person name="Martinez A.T."/>
            <person name="Grigoriev I.V."/>
        </authorList>
    </citation>
    <scope>NUCLEOTIDE SEQUENCE</scope>
    <source>
        <strain evidence="3">CBS 247.69</strain>
    </source>
</reference>